<dbReference type="SUPFAM" id="SSF46785">
    <property type="entry name" value="Winged helix' DNA-binding domain"/>
    <property type="match status" value="1"/>
</dbReference>
<gene>
    <name evidence="3" type="ORF">AF333_22035</name>
    <name evidence="4" type="ORF">SAMN04487909_1802</name>
</gene>
<evidence type="ECO:0000313" key="4">
    <source>
        <dbReference type="EMBL" id="SDK59159.1"/>
    </source>
</evidence>
<evidence type="ECO:0000313" key="5">
    <source>
        <dbReference type="Proteomes" id="UP000037269"/>
    </source>
</evidence>
<dbReference type="PATRIC" id="fig|47500.8.peg.880"/>
<dbReference type="EMBL" id="LGUG01000004">
    <property type="protein sequence ID" value="KON97715.1"/>
    <property type="molecule type" value="Genomic_DNA"/>
</dbReference>
<accession>A0A0D1XPB3</accession>
<dbReference type="GO" id="GO:0003700">
    <property type="term" value="F:DNA-binding transcription factor activity"/>
    <property type="evidence" value="ECO:0007669"/>
    <property type="project" value="InterPro"/>
</dbReference>
<keyword evidence="1 4" id="KW-0238">DNA-binding</keyword>
<dbReference type="PANTHER" id="PTHR33164">
    <property type="entry name" value="TRANSCRIPTIONAL REGULATOR, MARR FAMILY"/>
    <property type="match status" value="1"/>
</dbReference>
<dbReference type="STRING" id="47500.AF333_22035"/>
<dbReference type="InterPro" id="IPR039422">
    <property type="entry name" value="MarR/SlyA-like"/>
</dbReference>
<dbReference type="OrthoDB" id="2732348at2"/>
<name>A0A0D1XPB3_ANEMI</name>
<dbReference type="GO" id="GO:0003677">
    <property type="term" value="F:DNA binding"/>
    <property type="evidence" value="ECO:0007669"/>
    <property type="project" value="UniProtKB-KW"/>
</dbReference>
<dbReference type="GO" id="GO:0006950">
    <property type="term" value="P:response to stress"/>
    <property type="evidence" value="ECO:0007669"/>
    <property type="project" value="TreeGrafter"/>
</dbReference>
<dbReference type="AlphaFoldDB" id="A0A0D1XPB3"/>
<dbReference type="RefSeq" id="WP_043066772.1">
    <property type="nucleotide sequence ID" value="NZ_BJOA01000359.1"/>
</dbReference>
<dbReference type="PANTHER" id="PTHR33164:SF43">
    <property type="entry name" value="HTH-TYPE TRANSCRIPTIONAL REPRESSOR YETL"/>
    <property type="match status" value="1"/>
</dbReference>
<dbReference type="Pfam" id="PF12802">
    <property type="entry name" value="MarR_2"/>
    <property type="match status" value="1"/>
</dbReference>
<dbReference type="PRINTS" id="PR00598">
    <property type="entry name" value="HTHMARR"/>
</dbReference>
<dbReference type="Proteomes" id="UP000037269">
    <property type="component" value="Unassembled WGS sequence"/>
</dbReference>
<dbReference type="EMBL" id="FNED01000080">
    <property type="protein sequence ID" value="SDK59159.1"/>
    <property type="molecule type" value="Genomic_DNA"/>
</dbReference>
<dbReference type="Gene3D" id="1.10.10.10">
    <property type="entry name" value="Winged helix-like DNA-binding domain superfamily/Winged helix DNA-binding domain"/>
    <property type="match status" value="1"/>
</dbReference>
<organism evidence="3 5">
    <name type="scientific">Aneurinibacillus migulanus</name>
    <name type="common">Bacillus migulanus</name>
    <dbReference type="NCBI Taxonomy" id="47500"/>
    <lineage>
        <taxon>Bacteria</taxon>
        <taxon>Bacillati</taxon>
        <taxon>Bacillota</taxon>
        <taxon>Bacilli</taxon>
        <taxon>Bacillales</taxon>
        <taxon>Paenibacillaceae</taxon>
        <taxon>Aneurinibacillus group</taxon>
        <taxon>Aneurinibacillus</taxon>
    </lineage>
</organism>
<protein>
    <submittedName>
        <fullName evidence="3 4">Transcriptional regulator</fullName>
    </submittedName>
</protein>
<dbReference type="PROSITE" id="PS50995">
    <property type="entry name" value="HTH_MARR_2"/>
    <property type="match status" value="1"/>
</dbReference>
<evidence type="ECO:0000313" key="6">
    <source>
        <dbReference type="Proteomes" id="UP000182836"/>
    </source>
</evidence>
<dbReference type="Proteomes" id="UP000182836">
    <property type="component" value="Unassembled WGS sequence"/>
</dbReference>
<dbReference type="InterPro" id="IPR036390">
    <property type="entry name" value="WH_DNA-bd_sf"/>
</dbReference>
<sequence length="184" mass="21192">MVRKKDKEYVAEQQLPKLGIKPYLELMNKTAFEDTDRYAAYIGLLMLWTSDNVLDAVDIDLSPYGITESKLDLLLLLTLHEKNGNVSPSAIAERLGIRRASVTALLDWVEKRGWIVREHSAKDRRMVHVKITSEGRVLVEQVLPHFWSSCESLVNELEPEEQRVFEKVLVKLHEKIEKRLGVGR</sequence>
<dbReference type="GeneID" id="42307821"/>
<evidence type="ECO:0000256" key="1">
    <source>
        <dbReference type="ARBA" id="ARBA00023125"/>
    </source>
</evidence>
<proteinExistence type="predicted"/>
<keyword evidence="5" id="KW-1185">Reference proteome</keyword>
<feature type="domain" description="HTH marR-type" evidence="2">
    <location>
        <begin position="28"/>
        <end position="174"/>
    </location>
</feature>
<evidence type="ECO:0000259" key="2">
    <source>
        <dbReference type="PROSITE" id="PS50995"/>
    </source>
</evidence>
<reference evidence="4 6" key="2">
    <citation type="submission" date="2016-10" db="EMBL/GenBank/DDBJ databases">
        <authorList>
            <person name="de Groot N.N."/>
        </authorList>
    </citation>
    <scope>NUCLEOTIDE SEQUENCE [LARGE SCALE GENOMIC DNA]</scope>
    <source>
        <strain evidence="4 6">DSM 2895</strain>
    </source>
</reference>
<reference evidence="3 5" key="1">
    <citation type="submission" date="2015-07" db="EMBL/GenBank/DDBJ databases">
        <title>Fjat-14205 dsm 2895.</title>
        <authorList>
            <person name="Liu B."/>
            <person name="Wang J."/>
            <person name="Zhu Y."/>
            <person name="Liu G."/>
            <person name="Chen Q."/>
            <person name="Chen Z."/>
            <person name="Lan J."/>
            <person name="Che J."/>
            <person name="Ge C."/>
            <person name="Shi H."/>
            <person name="Pan Z."/>
            <person name="Liu X."/>
        </authorList>
    </citation>
    <scope>NUCLEOTIDE SEQUENCE [LARGE SCALE GENOMIC DNA]</scope>
    <source>
        <strain evidence="3 5">DSM 2895</strain>
    </source>
</reference>
<dbReference type="InterPro" id="IPR000835">
    <property type="entry name" value="HTH_MarR-typ"/>
</dbReference>
<dbReference type="InterPro" id="IPR036388">
    <property type="entry name" value="WH-like_DNA-bd_sf"/>
</dbReference>
<evidence type="ECO:0000313" key="3">
    <source>
        <dbReference type="EMBL" id="KON97715.1"/>
    </source>
</evidence>
<dbReference type="SMART" id="SM00347">
    <property type="entry name" value="HTH_MARR"/>
    <property type="match status" value="1"/>
</dbReference>